<keyword evidence="3" id="KW-1185">Reference proteome</keyword>
<proteinExistence type="predicted"/>
<evidence type="ECO:0000256" key="1">
    <source>
        <dbReference type="SAM" id="Phobius"/>
    </source>
</evidence>
<comment type="caution">
    <text evidence="2">The sequence shown here is derived from an EMBL/GenBank/DDBJ whole genome shotgun (WGS) entry which is preliminary data.</text>
</comment>
<dbReference type="Proteomes" id="UP000094329">
    <property type="component" value="Unassembled WGS sequence"/>
</dbReference>
<accession>A0ABX3AB64</accession>
<gene>
    <name evidence="2" type="ORF">BGC07_11145</name>
</gene>
<evidence type="ECO:0008006" key="4">
    <source>
        <dbReference type="Google" id="ProtNLM"/>
    </source>
</evidence>
<feature type="transmembrane region" description="Helical" evidence="1">
    <location>
        <begin position="6"/>
        <end position="26"/>
    </location>
</feature>
<name>A0ABX3AB64_9GAMM</name>
<keyword evidence="1" id="KW-0812">Transmembrane</keyword>
<sequence>MTLSIITSIAFILSLLFFALIIKRLLQKRFTTAFIHTILGSITSTIATLGALLLFNIYFLHQITKDTPIAMVSLSQLTSEQYQATLSLPSGQIKTFKLNGNDWQLSAQIIVWDNWLHALGLTNRYQFDRIQGRYNNIDDESHKPRSIYSLSQSPVNSLWQWGKNHHIERYFIKTVYGNAVFMPMSDGASFTISLTANGLIATPINLAAKKSIGLA</sequence>
<protein>
    <recommendedName>
        <fullName evidence="4">Cation/multidrug efflux pump</fullName>
    </recommendedName>
</protein>
<feature type="transmembrane region" description="Helical" evidence="1">
    <location>
        <begin position="38"/>
        <end position="60"/>
    </location>
</feature>
<organism evidence="2 3">
    <name type="scientific">Piscirickettsia litoralis</name>
    <dbReference type="NCBI Taxonomy" id="1891921"/>
    <lineage>
        <taxon>Bacteria</taxon>
        <taxon>Pseudomonadati</taxon>
        <taxon>Pseudomonadota</taxon>
        <taxon>Gammaproteobacteria</taxon>
        <taxon>Thiotrichales</taxon>
        <taxon>Piscirickettsiaceae</taxon>
        <taxon>Piscirickettsia</taxon>
    </lineage>
</organism>
<keyword evidence="1" id="KW-0472">Membrane</keyword>
<dbReference type="RefSeq" id="WP_069313176.1">
    <property type="nucleotide sequence ID" value="NZ_MDTU01000001.1"/>
</dbReference>
<evidence type="ECO:0000313" key="3">
    <source>
        <dbReference type="Proteomes" id="UP000094329"/>
    </source>
</evidence>
<dbReference type="EMBL" id="MDTU01000001">
    <property type="protein sequence ID" value="ODN43379.1"/>
    <property type="molecule type" value="Genomic_DNA"/>
</dbReference>
<keyword evidence="1" id="KW-1133">Transmembrane helix</keyword>
<reference evidence="2 3" key="1">
    <citation type="submission" date="2016-08" db="EMBL/GenBank/DDBJ databases">
        <title>Draft genome sequence of Candidatus Piscirickettsia litoralis, from seawater.</title>
        <authorList>
            <person name="Wan X."/>
            <person name="Lee A.J."/>
            <person name="Hou S."/>
            <person name="Donachie S.P."/>
        </authorList>
    </citation>
    <scope>NUCLEOTIDE SEQUENCE [LARGE SCALE GENOMIC DNA]</scope>
    <source>
        <strain evidence="2 3">Y2</strain>
    </source>
</reference>
<evidence type="ECO:0000313" key="2">
    <source>
        <dbReference type="EMBL" id="ODN43379.1"/>
    </source>
</evidence>